<comment type="caution">
    <text evidence="2">The sequence shown here is derived from an EMBL/GenBank/DDBJ whole genome shotgun (WGS) entry which is preliminary data.</text>
</comment>
<dbReference type="EMBL" id="JBHSXS010000004">
    <property type="protein sequence ID" value="MFC6880278.1"/>
    <property type="molecule type" value="Genomic_DNA"/>
</dbReference>
<sequence>MPRDSIAVPRVRRAIAVCAALGAALVVGAPGTAHAGGPFAWAAAATVGKRLTVCANDLDLRSSRGGAPFAHLHKGDQFKVGAVDHPYLSEWVHGFAYGKVNKNAYVQNGWFCST</sequence>
<proteinExistence type="predicted"/>
<feature type="chain" id="PRO_5045457473" description="SH3 domain-containing protein" evidence="1">
    <location>
        <begin position="36"/>
        <end position="114"/>
    </location>
</feature>
<keyword evidence="1" id="KW-0732">Signal</keyword>
<accession>A0ABW2CER9</accession>
<evidence type="ECO:0000256" key="1">
    <source>
        <dbReference type="SAM" id="SignalP"/>
    </source>
</evidence>
<evidence type="ECO:0000313" key="2">
    <source>
        <dbReference type="EMBL" id="MFC6880278.1"/>
    </source>
</evidence>
<feature type="signal peptide" evidence="1">
    <location>
        <begin position="1"/>
        <end position="35"/>
    </location>
</feature>
<evidence type="ECO:0008006" key="4">
    <source>
        <dbReference type="Google" id="ProtNLM"/>
    </source>
</evidence>
<dbReference type="Proteomes" id="UP001596380">
    <property type="component" value="Unassembled WGS sequence"/>
</dbReference>
<gene>
    <name evidence="2" type="ORF">ACFQKB_10940</name>
</gene>
<evidence type="ECO:0000313" key="3">
    <source>
        <dbReference type="Proteomes" id="UP001596380"/>
    </source>
</evidence>
<keyword evidence="3" id="KW-1185">Reference proteome</keyword>
<protein>
    <recommendedName>
        <fullName evidence="4">SH3 domain-containing protein</fullName>
    </recommendedName>
</protein>
<dbReference type="RefSeq" id="WP_160820755.1">
    <property type="nucleotide sequence ID" value="NZ_JBHSXE010000001.1"/>
</dbReference>
<name>A0ABW2CER9_9ACTN</name>
<organism evidence="2 3">
    <name type="scientific">Actinomadura yumaensis</name>
    <dbReference type="NCBI Taxonomy" id="111807"/>
    <lineage>
        <taxon>Bacteria</taxon>
        <taxon>Bacillati</taxon>
        <taxon>Actinomycetota</taxon>
        <taxon>Actinomycetes</taxon>
        <taxon>Streptosporangiales</taxon>
        <taxon>Thermomonosporaceae</taxon>
        <taxon>Actinomadura</taxon>
    </lineage>
</organism>
<reference evidence="3" key="1">
    <citation type="journal article" date="2019" name="Int. J. Syst. Evol. Microbiol.">
        <title>The Global Catalogue of Microorganisms (GCM) 10K type strain sequencing project: providing services to taxonomists for standard genome sequencing and annotation.</title>
        <authorList>
            <consortium name="The Broad Institute Genomics Platform"/>
            <consortium name="The Broad Institute Genome Sequencing Center for Infectious Disease"/>
            <person name="Wu L."/>
            <person name="Ma J."/>
        </authorList>
    </citation>
    <scope>NUCLEOTIDE SEQUENCE [LARGE SCALE GENOMIC DNA]</scope>
    <source>
        <strain evidence="3">JCM 3369</strain>
    </source>
</reference>